<feature type="region of interest" description="Disordered" evidence="1">
    <location>
        <begin position="57"/>
        <end position="103"/>
    </location>
</feature>
<sequence length="278" mass="32330">MKAPSLLSLLPFRDSPTFPSLLRGCTYYINLCIFQHVQVLHESRALAPKLLRPTRPENFIPSSSTCSPGAGGELPRPYKPQQERPHPYEPQQERPHPYEPQQERCFNPKRYIGSLRWNRQFQGLEMISADLYPQERLVTQLGNWQRTLDPATYRRHVPWPPEVKAAYDEYKRLVHVFAQAREAFEEDRGRTATMPEEHLERARLAVAWGEAALRAAEGRLTFLDTYRNAYSGPESIKNHIKEGQNTINSGRRAVKEARTNYGKLWEKYNRQTDPRVFA</sequence>
<keyword evidence="3" id="KW-1185">Reference proteome</keyword>
<evidence type="ECO:0000256" key="1">
    <source>
        <dbReference type="SAM" id="MobiDB-lite"/>
    </source>
</evidence>
<dbReference type="EMBL" id="BLJY01000005">
    <property type="protein sequence ID" value="GFF16151.1"/>
    <property type="molecule type" value="Genomic_DNA"/>
</dbReference>
<comment type="caution">
    <text evidence="2">The sequence shown here is derived from an EMBL/GenBank/DDBJ whole genome shotgun (WGS) entry which is preliminary data.</text>
</comment>
<reference evidence="2 3" key="1">
    <citation type="submission" date="2020-01" db="EMBL/GenBank/DDBJ databases">
        <title>Aspergillus terreus IFO 6365 whole genome shotgun sequence.</title>
        <authorList>
            <person name="Kanamasa S."/>
            <person name="Takahashi H."/>
        </authorList>
    </citation>
    <scope>NUCLEOTIDE SEQUENCE [LARGE SCALE GENOMIC DNA]</scope>
    <source>
        <strain evidence="2 3">IFO 6365</strain>
    </source>
</reference>
<organism evidence="2 3">
    <name type="scientific">Aspergillus terreus</name>
    <dbReference type="NCBI Taxonomy" id="33178"/>
    <lineage>
        <taxon>Eukaryota</taxon>
        <taxon>Fungi</taxon>
        <taxon>Dikarya</taxon>
        <taxon>Ascomycota</taxon>
        <taxon>Pezizomycotina</taxon>
        <taxon>Eurotiomycetes</taxon>
        <taxon>Eurotiomycetidae</taxon>
        <taxon>Eurotiales</taxon>
        <taxon>Aspergillaceae</taxon>
        <taxon>Aspergillus</taxon>
        <taxon>Aspergillus subgen. Circumdati</taxon>
    </lineage>
</organism>
<dbReference type="Proteomes" id="UP000452235">
    <property type="component" value="Unassembled WGS sequence"/>
</dbReference>
<accession>A0A5M3Z4S8</accession>
<dbReference type="AlphaFoldDB" id="A0A5M3Z4S8"/>
<protein>
    <submittedName>
        <fullName evidence="2">Uncharacterized protein</fullName>
    </submittedName>
</protein>
<gene>
    <name evidence="2" type="ORF">ATEIFO6365_0005034100</name>
</gene>
<dbReference type="VEuPathDB" id="FungiDB:ATEG_05275"/>
<feature type="compositionally biased region" description="Basic and acidic residues" evidence="1">
    <location>
        <begin position="81"/>
        <end position="97"/>
    </location>
</feature>
<dbReference type="OrthoDB" id="4497196at2759"/>
<evidence type="ECO:0000313" key="3">
    <source>
        <dbReference type="Proteomes" id="UP000452235"/>
    </source>
</evidence>
<evidence type="ECO:0000313" key="2">
    <source>
        <dbReference type="EMBL" id="GFF16151.1"/>
    </source>
</evidence>
<proteinExistence type="predicted"/>
<name>A0A5M3Z4S8_ASPTE</name>